<evidence type="ECO:0000256" key="2">
    <source>
        <dbReference type="ARBA" id="ARBA00034247"/>
    </source>
</evidence>
<dbReference type="GO" id="GO:0005886">
    <property type="term" value="C:plasma membrane"/>
    <property type="evidence" value="ECO:0007669"/>
    <property type="project" value="TreeGrafter"/>
</dbReference>
<dbReference type="EMBL" id="CP002745">
    <property type="protein sequence ID" value="AEK60956.1"/>
    <property type="molecule type" value="Genomic_DNA"/>
</dbReference>
<organism evidence="6 7">
    <name type="scientific">Collimonas fungivorans (strain Ter331)</name>
    <dbReference type="NCBI Taxonomy" id="1005048"/>
    <lineage>
        <taxon>Bacteria</taxon>
        <taxon>Pseudomonadati</taxon>
        <taxon>Pseudomonadota</taxon>
        <taxon>Betaproteobacteria</taxon>
        <taxon>Burkholderiales</taxon>
        <taxon>Oxalobacteraceae</taxon>
        <taxon>Collimonas</taxon>
    </lineage>
</organism>
<dbReference type="Proteomes" id="UP000008392">
    <property type="component" value="Chromosome"/>
</dbReference>
<reference evidence="6 7" key="1">
    <citation type="journal article" date="2004" name="Environ. Microbiol.">
        <title>Phylogeny-function analysis of (meta)genomic libraries: screening for expression of ribosomal RNA genes by large-insert library fluorescent in situ hybridization (LIL-FISH).</title>
        <authorList>
            <person name="Leveau J.H."/>
            <person name="Gerards S."/>
            <person name="de Boer W."/>
            <person name="van Veen J.A."/>
        </authorList>
    </citation>
    <scope>NUCLEOTIDE SEQUENCE [LARGE SCALE GENOMIC DNA]</scope>
    <source>
        <strain evidence="6 7">Ter331</strain>
    </source>
</reference>
<feature type="domain" description="GGDEF" evidence="5">
    <location>
        <begin position="447"/>
        <end position="580"/>
    </location>
</feature>
<keyword evidence="4" id="KW-0472">Membrane</keyword>
<evidence type="ECO:0000313" key="7">
    <source>
        <dbReference type="Proteomes" id="UP000008392"/>
    </source>
</evidence>
<protein>
    <recommendedName>
        <fullName evidence="1">diguanylate cyclase</fullName>
        <ecNumber evidence="1">2.7.7.65</ecNumber>
    </recommendedName>
</protein>
<dbReference type="KEGG" id="cfu:CFU_1124"/>
<reference evidence="6 7" key="3">
    <citation type="journal article" date="2008" name="FEMS Microbiol. Ecol.">
        <title>Identification and characterization of genes underlying chitinolysis in Collimonas fungivorans Ter331.</title>
        <authorList>
            <person name="Fritsche K."/>
            <person name="de Boer W."/>
            <person name="Gerards S."/>
            <person name="van den Berg M."/>
            <person name="van Veen J.A."/>
            <person name="Leveau J.H."/>
        </authorList>
    </citation>
    <scope>NUCLEOTIDE SEQUENCE [LARGE SCALE GENOMIC DNA]</scope>
    <source>
        <strain evidence="6 7">Ter331</strain>
    </source>
</reference>
<dbReference type="InterPro" id="IPR043128">
    <property type="entry name" value="Rev_trsase/Diguanyl_cyclase"/>
</dbReference>
<dbReference type="PROSITE" id="PS50887">
    <property type="entry name" value="GGDEF"/>
    <property type="match status" value="1"/>
</dbReference>
<reference evidence="6 7" key="5">
    <citation type="journal article" date="2011" name="ISME J.">
        <title>Dual transcriptional profiling of a bacterial/fungal confrontation: Collimonas fungivorans versus Aspergillus niger.</title>
        <authorList>
            <person name="Mela F."/>
            <person name="Fritsche K."/>
            <person name="de Boer W."/>
            <person name="van Veen J.A."/>
            <person name="de Graaff L.H."/>
            <person name="van den Berg M."/>
            <person name="Leveau J.H."/>
        </authorList>
    </citation>
    <scope>NUCLEOTIDE SEQUENCE [LARGE SCALE GENOMIC DNA]</scope>
    <source>
        <strain evidence="6 7">Ter331</strain>
    </source>
</reference>
<reference evidence="6 7" key="4">
    <citation type="journal article" date="2010" name="Environ. Microbiol.">
        <title>The bacterial genus Collimonas: mycophagy, weathering and other adaptive solutions to life in oligotrophic soil environments.</title>
        <authorList>
            <person name="Leveau J.H."/>
            <person name="Uroz S."/>
            <person name="de Boer W."/>
        </authorList>
    </citation>
    <scope>NUCLEOTIDE SEQUENCE [LARGE SCALE GENOMIC DNA]</scope>
    <source>
        <strain evidence="6 7">Ter331</strain>
    </source>
</reference>
<dbReference type="CDD" id="cd01949">
    <property type="entry name" value="GGDEF"/>
    <property type="match status" value="1"/>
</dbReference>
<reference evidence="6 7" key="2">
    <citation type="journal article" date="2006" name="J. Microbiol. Methods">
        <title>Genomic flank-sequencing of plasposon insertion sites for rapid identification of functional genes.</title>
        <authorList>
            <person name="Leveau J.H."/>
            <person name="Gerards S."/>
            <person name="Fritsche K."/>
            <person name="Zondag G."/>
            <person name="van Veen J.A."/>
        </authorList>
    </citation>
    <scope>NUCLEOTIDE SEQUENCE [LARGE SCALE GENOMIC DNA]</scope>
    <source>
        <strain evidence="6 7">Ter331</strain>
    </source>
</reference>
<dbReference type="SMART" id="SM00267">
    <property type="entry name" value="GGDEF"/>
    <property type="match status" value="1"/>
</dbReference>
<dbReference type="PANTHER" id="PTHR45138">
    <property type="entry name" value="REGULATORY COMPONENTS OF SENSORY TRANSDUCTION SYSTEM"/>
    <property type="match status" value="1"/>
</dbReference>
<dbReference type="Pfam" id="PF00990">
    <property type="entry name" value="GGDEF"/>
    <property type="match status" value="1"/>
</dbReference>
<keyword evidence="4" id="KW-0812">Transmembrane</keyword>
<comment type="catalytic activity">
    <reaction evidence="2">
        <text>2 GTP = 3',3'-c-di-GMP + 2 diphosphate</text>
        <dbReference type="Rhea" id="RHEA:24898"/>
        <dbReference type="ChEBI" id="CHEBI:33019"/>
        <dbReference type="ChEBI" id="CHEBI:37565"/>
        <dbReference type="ChEBI" id="CHEBI:58805"/>
        <dbReference type="EC" id="2.7.7.65"/>
    </reaction>
</comment>
<dbReference type="EC" id="2.7.7.65" evidence="1"/>
<keyword evidence="7" id="KW-1185">Reference proteome</keyword>
<dbReference type="Gene3D" id="3.30.70.270">
    <property type="match status" value="1"/>
</dbReference>
<feature type="coiled-coil region" evidence="3">
    <location>
        <begin position="392"/>
        <end position="419"/>
    </location>
</feature>
<dbReference type="PANTHER" id="PTHR45138:SF9">
    <property type="entry name" value="DIGUANYLATE CYCLASE DGCM-RELATED"/>
    <property type="match status" value="1"/>
</dbReference>
<dbReference type="Gene3D" id="6.10.340.10">
    <property type="match status" value="1"/>
</dbReference>
<evidence type="ECO:0000313" key="6">
    <source>
        <dbReference type="EMBL" id="AEK60956.1"/>
    </source>
</evidence>
<proteinExistence type="predicted"/>
<dbReference type="InterPro" id="IPR000160">
    <property type="entry name" value="GGDEF_dom"/>
</dbReference>
<keyword evidence="3" id="KW-0175">Coiled coil</keyword>
<dbReference type="eggNOG" id="COG3706">
    <property type="taxonomic scope" value="Bacteria"/>
</dbReference>
<sequence length="590" mass="65306">MLFRMSLNRLFWLISILLMLLFLVLIGRIVSSEWAVYERSTKSMPAIRNLQLALLAEEKLAAERGPGNSLLLQEPDAAAKEFAGLDQARFASDRALASLRRALQMQAVPQLAPVIAHVASTEQALATMRKEMDLLLALPVRQRDVAAVDAVLQMMARADSGFAPAIVALADVAVRSDPQLSDGLEGALLASSLRNIAGRIGAVFTAPVIAHRPLTSQEIYAFSRLSGEISQLYSGIELQLRPYQDNPVLKAALDAVRDRYLGAGLGFLNELFAIGRSSGDYGLSAREMVVRYVPRMAAIPHLRDLVLAEMLQQARRQNRQAAFFLVAATVLGAVALAIFVLLMQVIRLRVLRPILDATDLFVSLADERFNTVIPMPRHDDEIGVMMRVIHVLKAHSLAKVRLEKQREEMIAQLQTLSDTDFLTGLLNRRAFFAQGEQQFGIAQRYRRQLTLILMDVDHFKTVNDRYGHQAGDQVLRVVADLCRRHHRKVDLLARYGGEEFLLMLPEIDLSQGFAAAEKLRCAIDSCDCQLDGGEIVNVTASFGVVAFECDNDLESLIGRADQALYQAKHSGRNMVVAAPRGKSDETIIFA</sequence>
<dbReference type="AlphaFoldDB" id="G0AJ23"/>
<evidence type="ECO:0000259" key="5">
    <source>
        <dbReference type="PROSITE" id="PS50887"/>
    </source>
</evidence>
<evidence type="ECO:0000256" key="3">
    <source>
        <dbReference type="SAM" id="Coils"/>
    </source>
</evidence>
<reference evidence="7" key="6">
    <citation type="submission" date="2011-05" db="EMBL/GenBank/DDBJ databases">
        <title>Complete sequence of Collimonas fungivorans Ter331.</title>
        <authorList>
            <person name="Leveau J.H."/>
        </authorList>
    </citation>
    <scope>NUCLEOTIDE SEQUENCE [LARGE SCALE GENOMIC DNA]</scope>
    <source>
        <strain evidence="7">Ter331</strain>
    </source>
</reference>
<dbReference type="InterPro" id="IPR050469">
    <property type="entry name" value="Diguanylate_Cyclase"/>
</dbReference>
<dbReference type="SUPFAM" id="SSF55073">
    <property type="entry name" value="Nucleotide cyclase"/>
    <property type="match status" value="1"/>
</dbReference>
<accession>G0AJ23</accession>
<dbReference type="InterPro" id="IPR029787">
    <property type="entry name" value="Nucleotide_cyclase"/>
</dbReference>
<dbReference type="NCBIfam" id="TIGR00254">
    <property type="entry name" value="GGDEF"/>
    <property type="match status" value="1"/>
</dbReference>
<evidence type="ECO:0000256" key="1">
    <source>
        <dbReference type="ARBA" id="ARBA00012528"/>
    </source>
</evidence>
<dbReference type="FunFam" id="3.30.70.270:FF:000001">
    <property type="entry name" value="Diguanylate cyclase domain protein"/>
    <property type="match status" value="1"/>
</dbReference>
<dbReference type="GO" id="GO:1902201">
    <property type="term" value="P:negative regulation of bacterial-type flagellum-dependent cell motility"/>
    <property type="evidence" value="ECO:0007669"/>
    <property type="project" value="TreeGrafter"/>
</dbReference>
<keyword evidence="4" id="KW-1133">Transmembrane helix</keyword>
<dbReference type="GO" id="GO:0043709">
    <property type="term" value="P:cell adhesion involved in single-species biofilm formation"/>
    <property type="evidence" value="ECO:0007669"/>
    <property type="project" value="TreeGrafter"/>
</dbReference>
<dbReference type="HOGENOM" id="CLU_017308_0_0_4"/>
<gene>
    <name evidence="6" type="ordered locus">CFU_1124</name>
</gene>
<dbReference type="GO" id="GO:0052621">
    <property type="term" value="F:diguanylate cyclase activity"/>
    <property type="evidence" value="ECO:0007669"/>
    <property type="project" value="UniProtKB-EC"/>
</dbReference>
<name>G0AJ23_COLFT</name>
<feature type="transmembrane region" description="Helical" evidence="4">
    <location>
        <begin position="321"/>
        <end position="342"/>
    </location>
</feature>
<dbReference type="STRING" id="1005048.CFU_1124"/>
<evidence type="ECO:0000256" key="4">
    <source>
        <dbReference type="SAM" id="Phobius"/>
    </source>
</evidence>